<accession>E4YUG6</accession>
<evidence type="ECO:0008006" key="2">
    <source>
        <dbReference type="Google" id="ProtNLM"/>
    </source>
</evidence>
<dbReference type="Proteomes" id="UP000011014">
    <property type="component" value="Unassembled WGS sequence"/>
</dbReference>
<dbReference type="EMBL" id="FN655426">
    <property type="protein sequence ID" value="CBY39105.1"/>
    <property type="molecule type" value="Genomic_DNA"/>
</dbReference>
<reference evidence="1" key="1">
    <citation type="journal article" date="2010" name="Science">
        <title>Plasticity of animal genome architecture unmasked by rapid evolution of a pelagic tunicate.</title>
        <authorList>
            <person name="Denoeud F."/>
            <person name="Henriet S."/>
            <person name="Mungpakdee S."/>
            <person name="Aury J.M."/>
            <person name="Da Silva C."/>
            <person name="Brinkmann H."/>
            <person name="Mikhaleva J."/>
            <person name="Olsen L.C."/>
            <person name="Jubin C."/>
            <person name="Canestro C."/>
            <person name="Bouquet J.M."/>
            <person name="Danks G."/>
            <person name="Poulain J."/>
            <person name="Campsteijn C."/>
            <person name="Adamski M."/>
            <person name="Cross I."/>
            <person name="Yadetie F."/>
            <person name="Muffato M."/>
            <person name="Louis A."/>
            <person name="Butcher S."/>
            <person name="Tsagkogeorga G."/>
            <person name="Konrad A."/>
            <person name="Singh S."/>
            <person name="Jensen M.F."/>
            <person name="Cong E.H."/>
            <person name="Eikeseth-Otteraa H."/>
            <person name="Noel B."/>
            <person name="Anthouard V."/>
            <person name="Porcel B.M."/>
            <person name="Kachouri-Lafond R."/>
            <person name="Nishino A."/>
            <person name="Ugolini M."/>
            <person name="Chourrout P."/>
            <person name="Nishida H."/>
            <person name="Aasland R."/>
            <person name="Huzurbazar S."/>
            <person name="Westhof E."/>
            <person name="Delsuc F."/>
            <person name="Lehrach H."/>
            <person name="Reinhardt R."/>
            <person name="Weissenbach J."/>
            <person name="Roy S.W."/>
            <person name="Artiguenave F."/>
            <person name="Postlethwait J.H."/>
            <person name="Manak J.R."/>
            <person name="Thompson E.M."/>
            <person name="Jaillon O."/>
            <person name="Du Pasquier L."/>
            <person name="Boudinot P."/>
            <person name="Liberles D.A."/>
            <person name="Volff J.N."/>
            <person name="Philippe H."/>
            <person name="Lenhard B."/>
            <person name="Roest Crollius H."/>
            <person name="Wincker P."/>
            <person name="Chourrout D."/>
        </authorList>
    </citation>
    <scope>NUCLEOTIDE SEQUENCE [LARGE SCALE GENOMIC DNA]</scope>
</reference>
<organism evidence="1">
    <name type="scientific">Oikopleura dioica</name>
    <name type="common">Tunicate</name>
    <dbReference type="NCBI Taxonomy" id="34765"/>
    <lineage>
        <taxon>Eukaryota</taxon>
        <taxon>Metazoa</taxon>
        <taxon>Chordata</taxon>
        <taxon>Tunicata</taxon>
        <taxon>Appendicularia</taxon>
        <taxon>Copelata</taxon>
        <taxon>Oikopleuridae</taxon>
        <taxon>Oikopleura</taxon>
    </lineage>
</organism>
<proteinExistence type="predicted"/>
<protein>
    <recommendedName>
        <fullName evidence="2">Protein kinase domain-containing protein</fullName>
    </recommendedName>
</protein>
<name>E4YUG6_OIKDI</name>
<gene>
    <name evidence="1" type="ORF">GSOID_T00019649001</name>
</gene>
<sequence length="68" mass="7730">MSVDRENLSKHPLKAGTWGAIYQTTRGPCRTNTAVKKYKLRDEADVTVVQHGIQRLLSKNLGMEKKFN</sequence>
<evidence type="ECO:0000313" key="1">
    <source>
        <dbReference type="EMBL" id="CBY39105.1"/>
    </source>
</evidence>
<dbReference type="AlphaFoldDB" id="E4YUG6"/>